<accession>A0AAW1Y846</accession>
<reference evidence="3 4" key="1">
    <citation type="journal article" date="2023" name="G3 (Bethesda)">
        <title>A chromosome-length genome assembly and annotation of blackberry (Rubus argutus, cv. 'Hillquist').</title>
        <authorList>
            <person name="Bruna T."/>
            <person name="Aryal R."/>
            <person name="Dudchenko O."/>
            <person name="Sargent D.J."/>
            <person name="Mead D."/>
            <person name="Buti M."/>
            <person name="Cavallini A."/>
            <person name="Hytonen T."/>
            <person name="Andres J."/>
            <person name="Pham M."/>
            <person name="Weisz D."/>
            <person name="Mascagni F."/>
            <person name="Usai G."/>
            <person name="Natali L."/>
            <person name="Bassil N."/>
            <person name="Fernandez G.E."/>
            <person name="Lomsadze A."/>
            <person name="Armour M."/>
            <person name="Olukolu B."/>
            <person name="Poorten T."/>
            <person name="Britton C."/>
            <person name="Davik J."/>
            <person name="Ashrafi H."/>
            <person name="Aiden E.L."/>
            <person name="Borodovsky M."/>
            <person name="Worthington M."/>
        </authorList>
    </citation>
    <scope>NUCLEOTIDE SEQUENCE [LARGE SCALE GENOMIC DNA]</scope>
    <source>
        <strain evidence="3">PI 553951</strain>
    </source>
</reference>
<sequence length="117" mass="13610">MRLRLPFKSLHSFSQKHSLSTNASESVLPYGAPEPLYTQLFRICREQCRLIKSHKVFGDMPERELAQASRTCKAFNCLENKDVFAWNSLLSMYSNKGLLERVVKSFELMWNCKVFAE</sequence>
<keyword evidence="1" id="KW-0677">Repeat</keyword>
<evidence type="ECO:0000256" key="2">
    <source>
        <dbReference type="PROSITE-ProRule" id="PRU00708"/>
    </source>
</evidence>
<dbReference type="Pfam" id="PF01535">
    <property type="entry name" value="PPR"/>
    <property type="match status" value="1"/>
</dbReference>
<comment type="caution">
    <text evidence="3">The sequence shown here is derived from an EMBL/GenBank/DDBJ whole genome shotgun (WGS) entry which is preliminary data.</text>
</comment>
<evidence type="ECO:0000256" key="1">
    <source>
        <dbReference type="ARBA" id="ARBA00022737"/>
    </source>
</evidence>
<gene>
    <name evidence="3" type="ORF">M0R45_009652</name>
</gene>
<dbReference type="Proteomes" id="UP001457282">
    <property type="component" value="Unassembled WGS sequence"/>
</dbReference>
<dbReference type="AlphaFoldDB" id="A0AAW1Y846"/>
<proteinExistence type="predicted"/>
<protein>
    <recommendedName>
        <fullName evidence="5">Pentatricopeptide repeat-containing protein</fullName>
    </recommendedName>
</protein>
<evidence type="ECO:0000313" key="4">
    <source>
        <dbReference type="Proteomes" id="UP001457282"/>
    </source>
</evidence>
<dbReference type="EMBL" id="JBEDUW010000002">
    <property type="protein sequence ID" value="KAK9944068.1"/>
    <property type="molecule type" value="Genomic_DNA"/>
</dbReference>
<dbReference type="InterPro" id="IPR011990">
    <property type="entry name" value="TPR-like_helical_dom_sf"/>
</dbReference>
<organism evidence="3 4">
    <name type="scientific">Rubus argutus</name>
    <name type="common">Southern blackberry</name>
    <dbReference type="NCBI Taxonomy" id="59490"/>
    <lineage>
        <taxon>Eukaryota</taxon>
        <taxon>Viridiplantae</taxon>
        <taxon>Streptophyta</taxon>
        <taxon>Embryophyta</taxon>
        <taxon>Tracheophyta</taxon>
        <taxon>Spermatophyta</taxon>
        <taxon>Magnoliopsida</taxon>
        <taxon>eudicotyledons</taxon>
        <taxon>Gunneridae</taxon>
        <taxon>Pentapetalae</taxon>
        <taxon>rosids</taxon>
        <taxon>fabids</taxon>
        <taxon>Rosales</taxon>
        <taxon>Rosaceae</taxon>
        <taxon>Rosoideae</taxon>
        <taxon>Rosoideae incertae sedis</taxon>
        <taxon>Rubus</taxon>
    </lineage>
</organism>
<keyword evidence="4" id="KW-1185">Reference proteome</keyword>
<dbReference type="PROSITE" id="PS51375">
    <property type="entry name" value="PPR"/>
    <property type="match status" value="1"/>
</dbReference>
<feature type="repeat" description="PPR" evidence="2">
    <location>
        <begin position="82"/>
        <end position="116"/>
    </location>
</feature>
<dbReference type="Gene3D" id="1.25.40.10">
    <property type="entry name" value="Tetratricopeptide repeat domain"/>
    <property type="match status" value="1"/>
</dbReference>
<dbReference type="InterPro" id="IPR002885">
    <property type="entry name" value="PPR_rpt"/>
</dbReference>
<evidence type="ECO:0000313" key="3">
    <source>
        <dbReference type="EMBL" id="KAK9944068.1"/>
    </source>
</evidence>
<name>A0AAW1Y846_RUBAR</name>
<evidence type="ECO:0008006" key="5">
    <source>
        <dbReference type="Google" id="ProtNLM"/>
    </source>
</evidence>